<dbReference type="AlphaFoldDB" id="R0HA36"/>
<accession>R0HA36</accession>
<sequence>MDEAFSFICFKTTNRIFSLIHVVISGYVILLRRTDSNSSGFASPCVLLISLRVASSSYRRFDYESETSPFRSNGRDEHKSCSIELSKSYSKAENFLNFIHLH</sequence>
<evidence type="ECO:0000313" key="2">
    <source>
        <dbReference type="Proteomes" id="UP000029121"/>
    </source>
</evidence>
<name>R0HA36_9BRAS</name>
<protein>
    <submittedName>
        <fullName evidence="1">Uncharacterized protein</fullName>
    </submittedName>
</protein>
<gene>
    <name evidence="1" type="ORF">CARUB_v10002322mg</name>
</gene>
<proteinExistence type="predicted"/>
<dbReference type="EMBL" id="KB870810">
    <property type="protein sequence ID" value="EOA21855.1"/>
    <property type="molecule type" value="Genomic_DNA"/>
</dbReference>
<reference evidence="2" key="1">
    <citation type="journal article" date="2013" name="Nat. Genet.">
        <title>The Capsella rubella genome and the genomic consequences of rapid mating system evolution.</title>
        <authorList>
            <person name="Slotte T."/>
            <person name="Hazzouri K.M."/>
            <person name="Agren J.A."/>
            <person name="Koenig D."/>
            <person name="Maumus F."/>
            <person name="Guo Y.L."/>
            <person name="Steige K."/>
            <person name="Platts A.E."/>
            <person name="Escobar J.S."/>
            <person name="Newman L.K."/>
            <person name="Wang W."/>
            <person name="Mandakova T."/>
            <person name="Vello E."/>
            <person name="Smith L.M."/>
            <person name="Henz S.R."/>
            <person name="Steffen J."/>
            <person name="Takuno S."/>
            <person name="Brandvain Y."/>
            <person name="Coop G."/>
            <person name="Andolfatto P."/>
            <person name="Hu T.T."/>
            <person name="Blanchette M."/>
            <person name="Clark R.M."/>
            <person name="Quesneville H."/>
            <person name="Nordborg M."/>
            <person name="Gaut B.S."/>
            <person name="Lysak M.A."/>
            <person name="Jenkins J."/>
            <person name="Grimwood J."/>
            <person name="Chapman J."/>
            <person name="Prochnik S."/>
            <person name="Shu S."/>
            <person name="Rokhsar D."/>
            <person name="Schmutz J."/>
            <person name="Weigel D."/>
            <person name="Wright S.I."/>
        </authorList>
    </citation>
    <scope>NUCLEOTIDE SEQUENCE [LARGE SCALE GENOMIC DNA]</scope>
    <source>
        <strain evidence="2">cv. Monte Gargano</strain>
    </source>
</reference>
<dbReference type="Proteomes" id="UP000029121">
    <property type="component" value="Unassembled WGS sequence"/>
</dbReference>
<evidence type="ECO:0000313" key="1">
    <source>
        <dbReference type="EMBL" id="EOA21855.1"/>
    </source>
</evidence>
<keyword evidence="2" id="KW-1185">Reference proteome</keyword>
<organism evidence="1 2">
    <name type="scientific">Capsella rubella</name>
    <dbReference type="NCBI Taxonomy" id="81985"/>
    <lineage>
        <taxon>Eukaryota</taxon>
        <taxon>Viridiplantae</taxon>
        <taxon>Streptophyta</taxon>
        <taxon>Embryophyta</taxon>
        <taxon>Tracheophyta</taxon>
        <taxon>Spermatophyta</taxon>
        <taxon>Magnoliopsida</taxon>
        <taxon>eudicotyledons</taxon>
        <taxon>Gunneridae</taxon>
        <taxon>Pentapetalae</taxon>
        <taxon>rosids</taxon>
        <taxon>malvids</taxon>
        <taxon>Brassicales</taxon>
        <taxon>Brassicaceae</taxon>
        <taxon>Camelineae</taxon>
        <taxon>Capsella</taxon>
    </lineage>
</organism>